<evidence type="ECO:0000259" key="9">
    <source>
        <dbReference type="PROSITE" id="PS50929"/>
    </source>
</evidence>
<dbReference type="SUPFAM" id="SSF52540">
    <property type="entry name" value="P-loop containing nucleoside triphosphate hydrolases"/>
    <property type="match status" value="1"/>
</dbReference>
<dbReference type="GO" id="GO:0015421">
    <property type="term" value="F:ABC-type oligopeptide transporter activity"/>
    <property type="evidence" value="ECO:0007669"/>
    <property type="project" value="TreeGrafter"/>
</dbReference>
<feature type="transmembrane region" description="Helical" evidence="8">
    <location>
        <begin position="165"/>
        <end position="181"/>
    </location>
</feature>
<evidence type="ECO:0000313" key="10">
    <source>
        <dbReference type="EMBL" id="GCE23905.1"/>
    </source>
</evidence>
<feature type="transmembrane region" description="Helical" evidence="8">
    <location>
        <begin position="248"/>
        <end position="271"/>
    </location>
</feature>
<evidence type="ECO:0000256" key="1">
    <source>
        <dbReference type="ARBA" id="ARBA00004651"/>
    </source>
</evidence>
<keyword evidence="5 8" id="KW-1133">Transmembrane helix</keyword>
<dbReference type="CDD" id="cd07346">
    <property type="entry name" value="ABC_6TM_exporters"/>
    <property type="match status" value="1"/>
</dbReference>
<dbReference type="GO" id="GO:0016887">
    <property type="term" value="F:ATP hydrolysis activity"/>
    <property type="evidence" value="ECO:0007669"/>
    <property type="project" value="InterPro"/>
</dbReference>
<evidence type="ECO:0000256" key="8">
    <source>
        <dbReference type="SAM" id="Phobius"/>
    </source>
</evidence>
<dbReference type="RefSeq" id="WP_246035699.1">
    <property type="nucleotide sequence ID" value="NZ_BIFS01000002.1"/>
</dbReference>
<comment type="subcellular location">
    <subcellularLocation>
        <location evidence="1">Cell membrane</location>
        <topology evidence="1">Multi-pass membrane protein</topology>
    </subcellularLocation>
</comment>
<keyword evidence="11" id="KW-1185">Reference proteome</keyword>
<keyword evidence="6 8" id="KW-0472">Membrane</keyword>
<keyword evidence="4" id="KW-0067">ATP-binding</keyword>
<evidence type="ECO:0000256" key="2">
    <source>
        <dbReference type="ARBA" id="ARBA00022692"/>
    </source>
</evidence>
<feature type="domain" description="ABC transmembrane type-1" evidence="9">
    <location>
        <begin position="24"/>
        <end position="306"/>
    </location>
</feature>
<keyword evidence="2 8" id="KW-0812">Transmembrane</keyword>
<keyword evidence="10" id="KW-0378">Hydrolase</keyword>
<dbReference type="Gene3D" id="3.40.50.300">
    <property type="entry name" value="P-loop containing nucleotide triphosphate hydrolases"/>
    <property type="match status" value="1"/>
</dbReference>
<dbReference type="InterPro" id="IPR011527">
    <property type="entry name" value="ABC1_TM_dom"/>
</dbReference>
<dbReference type="SUPFAM" id="SSF90123">
    <property type="entry name" value="ABC transporter transmembrane region"/>
    <property type="match status" value="1"/>
</dbReference>
<dbReference type="GO" id="GO:0005524">
    <property type="term" value="F:ATP binding"/>
    <property type="evidence" value="ECO:0007669"/>
    <property type="project" value="UniProtKB-KW"/>
</dbReference>
<organism evidence="10 11">
    <name type="scientific">Dictyobacter kobayashii</name>
    <dbReference type="NCBI Taxonomy" id="2014872"/>
    <lineage>
        <taxon>Bacteria</taxon>
        <taxon>Bacillati</taxon>
        <taxon>Chloroflexota</taxon>
        <taxon>Ktedonobacteria</taxon>
        <taxon>Ktedonobacterales</taxon>
        <taxon>Dictyobacteraceae</taxon>
        <taxon>Dictyobacter</taxon>
    </lineage>
</organism>
<dbReference type="InterPro" id="IPR036640">
    <property type="entry name" value="ABC1_TM_sf"/>
</dbReference>
<dbReference type="InterPro" id="IPR027417">
    <property type="entry name" value="P-loop_NTPase"/>
</dbReference>
<dbReference type="InterPro" id="IPR003593">
    <property type="entry name" value="AAA+_ATPase"/>
</dbReference>
<evidence type="ECO:0000256" key="7">
    <source>
        <dbReference type="SAM" id="Coils"/>
    </source>
</evidence>
<dbReference type="Pfam" id="PF00005">
    <property type="entry name" value="ABC_tran"/>
    <property type="match status" value="1"/>
</dbReference>
<dbReference type="PANTHER" id="PTHR43394:SF1">
    <property type="entry name" value="ATP-BINDING CASSETTE SUB-FAMILY B MEMBER 10, MITOCHONDRIAL"/>
    <property type="match status" value="1"/>
</dbReference>
<dbReference type="Proteomes" id="UP000287188">
    <property type="component" value="Unassembled WGS sequence"/>
</dbReference>
<keyword evidence="3" id="KW-0547">Nucleotide-binding</keyword>
<protein>
    <submittedName>
        <fullName evidence="10">Helicase</fullName>
    </submittedName>
</protein>
<feature type="transmembrane region" description="Helical" evidence="8">
    <location>
        <begin position="20"/>
        <end position="39"/>
    </location>
</feature>
<dbReference type="GO" id="GO:0005886">
    <property type="term" value="C:plasma membrane"/>
    <property type="evidence" value="ECO:0007669"/>
    <property type="project" value="UniProtKB-SubCell"/>
</dbReference>
<dbReference type="GO" id="GO:0004386">
    <property type="term" value="F:helicase activity"/>
    <property type="evidence" value="ECO:0007669"/>
    <property type="project" value="UniProtKB-KW"/>
</dbReference>
<keyword evidence="10" id="KW-0347">Helicase</keyword>
<dbReference type="Pfam" id="PF00664">
    <property type="entry name" value="ABC_membrane"/>
    <property type="match status" value="1"/>
</dbReference>
<name>A0A402AXV2_9CHLR</name>
<reference evidence="11" key="1">
    <citation type="submission" date="2018-12" db="EMBL/GenBank/DDBJ databases">
        <title>Tengunoibacter tsumagoiensis gen. nov., sp. nov., Dictyobacter kobayashii sp. nov., D. alpinus sp. nov., and D. joshuensis sp. nov. and description of Dictyobacteraceae fam. nov. within the order Ktedonobacterales isolated from Tengu-no-mugimeshi.</title>
        <authorList>
            <person name="Wang C.M."/>
            <person name="Zheng Y."/>
            <person name="Sakai Y."/>
            <person name="Toyoda A."/>
            <person name="Minakuchi Y."/>
            <person name="Abe K."/>
            <person name="Yokota A."/>
            <person name="Yabe S."/>
        </authorList>
    </citation>
    <scope>NUCLEOTIDE SEQUENCE [LARGE SCALE GENOMIC DNA]</scope>
    <source>
        <strain evidence="11">Uno11</strain>
    </source>
</reference>
<dbReference type="Gene3D" id="1.20.1560.10">
    <property type="entry name" value="ABC transporter type 1, transmembrane domain"/>
    <property type="match status" value="1"/>
</dbReference>
<feature type="transmembrane region" description="Helical" evidence="8">
    <location>
        <begin position="51"/>
        <end position="73"/>
    </location>
</feature>
<keyword evidence="7" id="KW-0175">Coiled coil</keyword>
<comment type="caution">
    <text evidence="10">The sequence shown here is derived from an EMBL/GenBank/DDBJ whole genome shotgun (WGS) entry which is preliminary data.</text>
</comment>
<gene>
    <name evidence="10" type="ORF">KDK_77050</name>
</gene>
<feature type="transmembrane region" description="Helical" evidence="8">
    <location>
        <begin position="138"/>
        <end position="159"/>
    </location>
</feature>
<evidence type="ECO:0000313" key="11">
    <source>
        <dbReference type="Proteomes" id="UP000287188"/>
    </source>
</evidence>
<dbReference type="PANTHER" id="PTHR43394">
    <property type="entry name" value="ATP-DEPENDENT PERMEASE MDL1, MITOCHONDRIAL"/>
    <property type="match status" value="1"/>
</dbReference>
<proteinExistence type="predicted"/>
<evidence type="ECO:0000256" key="5">
    <source>
        <dbReference type="ARBA" id="ARBA00022989"/>
    </source>
</evidence>
<evidence type="ECO:0000256" key="6">
    <source>
        <dbReference type="ARBA" id="ARBA00023136"/>
    </source>
</evidence>
<evidence type="ECO:0000256" key="3">
    <source>
        <dbReference type="ARBA" id="ARBA00022741"/>
    </source>
</evidence>
<dbReference type="SMART" id="SM00382">
    <property type="entry name" value="AAA"/>
    <property type="match status" value="1"/>
</dbReference>
<dbReference type="PROSITE" id="PS50929">
    <property type="entry name" value="ABC_TM1F"/>
    <property type="match status" value="1"/>
</dbReference>
<sequence length="490" mass="54548">MHIFQTRYLALLTTYLKPQWKSVLLLTVSLLASIGLQLFNPQILRYFIDTAIYNGANNSLIGAGLLFIGIALAKQFISVANTYLNTNVAWTATNQLRTDLVAHCLSLDLNYHKTRTAGEMIERIDGDVNALTNFFSQFVINLLTSLLLLLAILILFFTINAWEGMAMVVFSSVALLILMQMRRRAIPLWKENRQIITTLYGFLSERLSGTEDIRANGAMSYVLRRFYLLLRSWSPTFRKSTTAGSMMGIISLLLFVFGTTISLAIGTVLWMQGAITIGTVYLIFSYTDQLAQPIQQIQQQLQDLQQAEACIRRIEELRETLSELVDGTQTVQHNGAPAITFDNVSFGYVADEPVLQQLSFQLAPGRVLGIIGRTGSGKSTLSRLLFRLYDPQDGEIRLNKQPLPTLQLRSLRQHIGMVTQEVQLFHATIRDNLTLFNTAILDEQIQKALATVGLTSWVATLPDGLDTVLGTAGEGLSAGEASCWLLRVSS</sequence>
<dbReference type="EMBL" id="BIFS01000002">
    <property type="protein sequence ID" value="GCE23905.1"/>
    <property type="molecule type" value="Genomic_DNA"/>
</dbReference>
<dbReference type="AlphaFoldDB" id="A0A402AXV2"/>
<accession>A0A402AXV2</accession>
<dbReference type="InterPro" id="IPR039421">
    <property type="entry name" value="Type_1_exporter"/>
</dbReference>
<evidence type="ECO:0000256" key="4">
    <source>
        <dbReference type="ARBA" id="ARBA00022840"/>
    </source>
</evidence>
<feature type="coiled-coil region" evidence="7">
    <location>
        <begin position="294"/>
        <end position="324"/>
    </location>
</feature>
<dbReference type="InterPro" id="IPR003439">
    <property type="entry name" value="ABC_transporter-like_ATP-bd"/>
</dbReference>